<dbReference type="PRINTS" id="PR00038">
    <property type="entry name" value="HTHLUXR"/>
</dbReference>
<comment type="caution">
    <text evidence="8">The sequence shown here is derived from an EMBL/GenBank/DDBJ whole genome shotgun (WGS) entry which is preliminary data.</text>
</comment>
<gene>
    <name evidence="8" type="ORF">GCM10022224_094450</name>
</gene>
<reference evidence="9" key="1">
    <citation type="journal article" date="2019" name="Int. J. Syst. Evol. Microbiol.">
        <title>The Global Catalogue of Microorganisms (GCM) 10K type strain sequencing project: providing services to taxonomists for standard genome sequencing and annotation.</title>
        <authorList>
            <consortium name="The Broad Institute Genomics Platform"/>
            <consortium name="The Broad Institute Genome Sequencing Center for Infectious Disease"/>
            <person name="Wu L."/>
            <person name="Ma J."/>
        </authorList>
    </citation>
    <scope>NUCLEOTIDE SEQUENCE [LARGE SCALE GENOMIC DNA]</scope>
    <source>
        <strain evidence="9">JCM 16904</strain>
    </source>
</reference>
<dbReference type="InterPro" id="IPR016032">
    <property type="entry name" value="Sig_transdc_resp-reg_C-effctor"/>
</dbReference>
<dbReference type="PANTHER" id="PTHR43214:SF24">
    <property type="entry name" value="TRANSCRIPTIONAL REGULATORY PROTEIN NARL-RELATED"/>
    <property type="match status" value="1"/>
</dbReference>
<accession>A0ABP7E666</accession>
<evidence type="ECO:0000256" key="5">
    <source>
        <dbReference type="PROSITE-ProRule" id="PRU00169"/>
    </source>
</evidence>
<protein>
    <submittedName>
        <fullName evidence="8">Response regulator transcription factor</fullName>
    </submittedName>
</protein>
<dbReference type="Gene3D" id="3.40.50.2300">
    <property type="match status" value="1"/>
</dbReference>
<keyword evidence="9" id="KW-1185">Reference proteome</keyword>
<keyword evidence="3" id="KW-0238">DNA-binding</keyword>
<name>A0ABP7E666_9ACTN</name>
<dbReference type="InterPro" id="IPR039420">
    <property type="entry name" value="WalR-like"/>
</dbReference>
<evidence type="ECO:0000256" key="4">
    <source>
        <dbReference type="ARBA" id="ARBA00023163"/>
    </source>
</evidence>
<feature type="domain" description="HTH luxR-type" evidence="6">
    <location>
        <begin position="148"/>
        <end position="213"/>
    </location>
</feature>
<dbReference type="InterPro" id="IPR000792">
    <property type="entry name" value="Tscrpt_reg_LuxR_C"/>
</dbReference>
<sequence length="220" mass="23309">MIRVGLADDQALVRKGFRLIIDGSPGFRVVGEAADGGAAVALARNERPDVLIMDIRMPEIDGLTATRLIVADPELAAVRVVVLTTYADDANVYAALQAGASGFLVKDVEPADLLKALEVVAAGDALLSPSVTRRVIAAFAAGPHPGPRPPDLDALTDREREVMTLVATGLSNQEIAVRLRMSPLTAKTHANRAMAKLGARDRAQLVVLAYETGLVRPRHP</sequence>
<dbReference type="InterPro" id="IPR001789">
    <property type="entry name" value="Sig_transdc_resp-reg_receiver"/>
</dbReference>
<dbReference type="EMBL" id="BAAAZP010000224">
    <property type="protein sequence ID" value="GAA3713940.1"/>
    <property type="molecule type" value="Genomic_DNA"/>
</dbReference>
<dbReference type="PANTHER" id="PTHR43214">
    <property type="entry name" value="TWO-COMPONENT RESPONSE REGULATOR"/>
    <property type="match status" value="1"/>
</dbReference>
<dbReference type="RefSeq" id="WP_344894894.1">
    <property type="nucleotide sequence ID" value="NZ_BAAAZP010000224.1"/>
</dbReference>
<evidence type="ECO:0000256" key="1">
    <source>
        <dbReference type="ARBA" id="ARBA00022553"/>
    </source>
</evidence>
<dbReference type="Pfam" id="PF00196">
    <property type="entry name" value="GerE"/>
    <property type="match status" value="1"/>
</dbReference>
<dbReference type="InterPro" id="IPR058245">
    <property type="entry name" value="NreC/VraR/RcsB-like_REC"/>
</dbReference>
<dbReference type="SMART" id="SM00448">
    <property type="entry name" value="REC"/>
    <property type="match status" value="1"/>
</dbReference>
<evidence type="ECO:0000259" key="7">
    <source>
        <dbReference type="PROSITE" id="PS50110"/>
    </source>
</evidence>
<keyword evidence="4" id="KW-0804">Transcription</keyword>
<dbReference type="SMART" id="SM00421">
    <property type="entry name" value="HTH_LUXR"/>
    <property type="match status" value="1"/>
</dbReference>
<dbReference type="PROSITE" id="PS50043">
    <property type="entry name" value="HTH_LUXR_2"/>
    <property type="match status" value="1"/>
</dbReference>
<organism evidence="8 9">
    <name type="scientific">Nonomuraea antimicrobica</name>
    <dbReference type="NCBI Taxonomy" id="561173"/>
    <lineage>
        <taxon>Bacteria</taxon>
        <taxon>Bacillati</taxon>
        <taxon>Actinomycetota</taxon>
        <taxon>Actinomycetes</taxon>
        <taxon>Streptosporangiales</taxon>
        <taxon>Streptosporangiaceae</taxon>
        <taxon>Nonomuraea</taxon>
    </lineage>
</organism>
<evidence type="ECO:0000313" key="8">
    <source>
        <dbReference type="EMBL" id="GAA3713940.1"/>
    </source>
</evidence>
<dbReference type="CDD" id="cd17535">
    <property type="entry name" value="REC_NarL-like"/>
    <property type="match status" value="1"/>
</dbReference>
<dbReference type="PROSITE" id="PS50110">
    <property type="entry name" value="RESPONSE_REGULATORY"/>
    <property type="match status" value="1"/>
</dbReference>
<dbReference type="Proteomes" id="UP001500902">
    <property type="component" value="Unassembled WGS sequence"/>
</dbReference>
<dbReference type="InterPro" id="IPR011006">
    <property type="entry name" value="CheY-like_superfamily"/>
</dbReference>
<keyword evidence="2" id="KW-0805">Transcription regulation</keyword>
<feature type="domain" description="Response regulatory" evidence="7">
    <location>
        <begin position="3"/>
        <end position="121"/>
    </location>
</feature>
<dbReference type="SUPFAM" id="SSF46894">
    <property type="entry name" value="C-terminal effector domain of the bipartite response regulators"/>
    <property type="match status" value="1"/>
</dbReference>
<evidence type="ECO:0000256" key="3">
    <source>
        <dbReference type="ARBA" id="ARBA00023125"/>
    </source>
</evidence>
<feature type="modified residue" description="4-aspartylphosphate" evidence="5">
    <location>
        <position position="54"/>
    </location>
</feature>
<dbReference type="Pfam" id="PF00072">
    <property type="entry name" value="Response_reg"/>
    <property type="match status" value="1"/>
</dbReference>
<dbReference type="CDD" id="cd06170">
    <property type="entry name" value="LuxR_C_like"/>
    <property type="match status" value="1"/>
</dbReference>
<dbReference type="SUPFAM" id="SSF52172">
    <property type="entry name" value="CheY-like"/>
    <property type="match status" value="1"/>
</dbReference>
<keyword evidence="1 5" id="KW-0597">Phosphoprotein</keyword>
<evidence type="ECO:0000313" key="9">
    <source>
        <dbReference type="Proteomes" id="UP001500902"/>
    </source>
</evidence>
<evidence type="ECO:0000256" key="2">
    <source>
        <dbReference type="ARBA" id="ARBA00023015"/>
    </source>
</evidence>
<proteinExistence type="predicted"/>
<evidence type="ECO:0000259" key="6">
    <source>
        <dbReference type="PROSITE" id="PS50043"/>
    </source>
</evidence>